<feature type="compositionally biased region" description="Acidic residues" evidence="1">
    <location>
        <begin position="25"/>
        <end position="44"/>
    </location>
</feature>
<evidence type="ECO:0000256" key="1">
    <source>
        <dbReference type="SAM" id="MobiDB-lite"/>
    </source>
</evidence>
<evidence type="ECO:0000256" key="2">
    <source>
        <dbReference type="SAM" id="SignalP"/>
    </source>
</evidence>
<keyword evidence="2" id="KW-0732">Signal</keyword>
<gene>
    <name evidence="3" type="ORF">MELIAE_LOCUS3307</name>
</gene>
<feature type="signal peptide" evidence="2">
    <location>
        <begin position="1"/>
        <end position="22"/>
    </location>
</feature>
<dbReference type="AlphaFoldDB" id="A0A9P0AXC5"/>
<feature type="region of interest" description="Disordered" evidence="1">
    <location>
        <begin position="25"/>
        <end position="52"/>
    </location>
</feature>
<protein>
    <submittedName>
        <fullName evidence="3">Uncharacterized protein</fullName>
    </submittedName>
</protein>
<evidence type="ECO:0000313" key="4">
    <source>
        <dbReference type="Proteomes" id="UP001154078"/>
    </source>
</evidence>
<accession>A0A9P0AXC5</accession>
<feature type="chain" id="PRO_5040480538" evidence="2">
    <location>
        <begin position="23"/>
        <end position="333"/>
    </location>
</feature>
<proteinExistence type="predicted"/>
<reference evidence="3" key="1">
    <citation type="submission" date="2021-12" db="EMBL/GenBank/DDBJ databases">
        <authorList>
            <person name="King R."/>
        </authorList>
    </citation>
    <scope>NUCLEOTIDE SEQUENCE</scope>
</reference>
<dbReference type="OrthoDB" id="6765325at2759"/>
<dbReference type="EMBL" id="OV121133">
    <property type="protein sequence ID" value="CAH0550505.1"/>
    <property type="molecule type" value="Genomic_DNA"/>
</dbReference>
<evidence type="ECO:0000313" key="3">
    <source>
        <dbReference type="EMBL" id="CAH0550505.1"/>
    </source>
</evidence>
<dbReference type="Proteomes" id="UP001154078">
    <property type="component" value="Chromosome 2"/>
</dbReference>
<organism evidence="3 4">
    <name type="scientific">Brassicogethes aeneus</name>
    <name type="common">Rape pollen beetle</name>
    <name type="synonym">Meligethes aeneus</name>
    <dbReference type="NCBI Taxonomy" id="1431903"/>
    <lineage>
        <taxon>Eukaryota</taxon>
        <taxon>Metazoa</taxon>
        <taxon>Ecdysozoa</taxon>
        <taxon>Arthropoda</taxon>
        <taxon>Hexapoda</taxon>
        <taxon>Insecta</taxon>
        <taxon>Pterygota</taxon>
        <taxon>Neoptera</taxon>
        <taxon>Endopterygota</taxon>
        <taxon>Coleoptera</taxon>
        <taxon>Polyphaga</taxon>
        <taxon>Cucujiformia</taxon>
        <taxon>Nitidulidae</taxon>
        <taxon>Meligethinae</taxon>
        <taxon>Brassicogethes</taxon>
    </lineage>
</organism>
<name>A0A9P0AXC5_BRAAE</name>
<sequence>MNRVTTVLLFCVILYGSKVTFAEQNENDTSEEVAEEGEEHEESFEGAWTGNETEEVTVPLDSHEAMSNGMHKRTRDKRSYEFLMGLINNNSKFEVTKVDPEAAVAAAAAAAAPVATQDERLVEKSPPQQVTGKQIVASELLLELMVRIAAHPDQWEKVHQLLQKIDKDISLSQDILEDLKKNKLDLKEHFGNEELHVSKKISKPLEYLTPPKEQKIKTNKWPNFDILEKPENEKEDKPLQNDLKQLKPSYPKNFAYHRVTGKPIYLNNKNAKAYIAVSVIAPKIKTEDEVALENELRQLKPWSHQENVNNMENLRSNWLIHQKEKKKENIEGL</sequence>
<keyword evidence="4" id="KW-1185">Reference proteome</keyword>